<dbReference type="EMBL" id="PFCB01000033">
    <property type="protein sequence ID" value="PIR73966.1"/>
    <property type="molecule type" value="Genomic_DNA"/>
</dbReference>
<dbReference type="InterPro" id="IPR028909">
    <property type="entry name" value="bL21-like"/>
</dbReference>
<reference evidence="7" key="1">
    <citation type="submission" date="2017-09" db="EMBL/GenBank/DDBJ databases">
        <title>Depth-based differentiation of microbial function through sediment-hosted aquifers and enrichment of novel symbionts in the deep terrestrial subsurface.</title>
        <authorList>
            <person name="Probst A.J."/>
            <person name="Ladd B."/>
            <person name="Jarett J.K."/>
            <person name="Geller-Mcgrath D.E."/>
            <person name="Sieber C.M.K."/>
            <person name="Emerson J.B."/>
            <person name="Anantharaman K."/>
            <person name="Thomas B.C."/>
            <person name="Malmstrom R."/>
            <person name="Stieglmeier M."/>
            <person name="Klingl A."/>
            <person name="Woyke T."/>
            <person name="Ryan C.M."/>
            <person name="Banfield J.F."/>
        </authorList>
    </citation>
    <scope>NUCLEOTIDE SEQUENCE [LARGE SCALE GENOMIC DNA]</scope>
</reference>
<comment type="function">
    <text evidence="4 5">This protein binds to 23S rRNA in the presence of protein L20.</text>
</comment>
<dbReference type="GO" id="GO:1990904">
    <property type="term" value="C:ribonucleoprotein complex"/>
    <property type="evidence" value="ECO:0007669"/>
    <property type="project" value="UniProtKB-KW"/>
</dbReference>
<dbReference type="GO" id="GO:0003735">
    <property type="term" value="F:structural constituent of ribosome"/>
    <property type="evidence" value="ECO:0007669"/>
    <property type="project" value="InterPro"/>
</dbReference>
<dbReference type="InterPro" id="IPR036164">
    <property type="entry name" value="bL21-like_sf"/>
</dbReference>
<evidence type="ECO:0000256" key="4">
    <source>
        <dbReference type="HAMAP-Rule" id="MF_01363"/>
    </source>
</evidence>
<dbReference type="NCBIfam" id="TIGR00061">
    <property type="entry name" value="L21"/>
    <property type="match status" value="1"/>
</dbReference>
<dbReference type="PANTHER" id="PTHR21349:SF0">
    <property type="entry name" value="LARGE RIBOSOMAL SUBUNIT PROTEIN BL21M"/>
    <property type="match status" value="1"/>
</dbReference>
<dbReference type="SUPFAM" id="SSF141091">
    <property type="entry name" value="L21p-like"/>
    <property type="match status" value="1"/>
</dbReference>
<dbReference type="Proteomes" id="UP000230154">
    <property type="component" value="Unassembled WGS sequence"/>
</dbReference>
<comment type="caution">
    <text evidence="6">The sequence shown here is derived from an EMBL/GenBank/DDBJ whole genome shotgun (WGS) entry which is preliminary data.</text>
</comment>
<keyword evidence="3 4" id="KW-0687">Ribonucleoprotein</keyword>
<dbReference type="GO" id="GO:0005840">
    <property type="term" value="C:ribosome"/>
    <property type="evidence" value="ECO:0007669"/>
    <property type="project" value="UniProtKB-KW"/>
</dbReference>
<dbReference type="AlphaFoldDB" id="A0A2H0TR01"/>
<keyword evidence="4 5" id="KW-0699">rRNA-binding</keyword>
<evidence type="ECO:0000313" key="7">
    <source>
        <dbReference type="Proteomes" id="UP000230154"/>
    </source>
</evidence>
<dbReference type="PANTHER" id="PTHR21349">
    <property type="entry name" value="50S RIBOSOMAL PROTEIN L21"/>
    <property type="match status" value="1"/>
</dbReference>
<accession>A0A2H0TR01</accession>
<dbReference type="GO" id="GO:0019843">
    <property type="term" value="F:rRNA binding"/>
    <property type="evidence" value="ECO:0007669"/>
    <property type="project" value="UniProtKB-UniRule"/>
</dbReference>
<dbReference type="InterPro" id="IPR001787">
    <property type="entry name" value="Ribosomal_bL21"/>
</dbReference>
<name>A0A2H0TR01_9BACT</name>
<dbReference type="GO" id="GO:0005737">
    <property type="term" value="C:cytoplasm"/>
    <property type="evidence" value="ECO:0007669"/>
    <property type="project" value="UniProtKB-ARBA"/>
</dbReference>
<dbReference type="GO" id="GO:0006412">
    <property type="term" value="P:translation"/>
    <property type="evidence" value="ECO:0007669"/>
    <property type="project" value="UniProtKB-UniRule"/>
</dbReference>
<comment type="subunit">
    <text evidence="4">Part of the 50S ribosomal subunit. Contacts protein L20.</text>
</comment>
<evidence type="ECO:0000256" key="2">
    <source>
        <dbReference type="ARBA" id="ARBA00022980"/>
    </source>
</evidence>
<protein>
    <recommendedName>
        <fullName evidence="4">Large ribosomal subunit protein bL21</fullName>
    </recommendedName>
</protein>
<sequence>MIAVIETGGKQYLVQEGQKLTIEKIEAEPGTEYVFDKVLLTANDDGSDVKIGAPYLGGVTLKAAVETQGRSKKLRVVKFHRKVRYTRTHGHRQDQTQVTIGAIA</sequence>
<proteinExistence type="inferred from homology"/>
<keyword evidence="2 4" id="KW-0689">Ribosomal protein</keyword>
<comment type="similarity">
    <text evidence="1 4 5">Belongs to the bacterial ribosomal protein bL21 family.</text>
</comment>
<evidence type="ECO:0000256" key="5">
    <source>
        <dbReference type="RuleBase" id="RU000562"/>
    </source>
</evidence>
<dbReference type="Pfam" id="PF00829">
    <property type="entry name" value="Ribosomal_L21p"/>
    <property type="match status" value="1"/>
</dbReference>
<dbReference type="HAMAP" id="MF_01363">
    <property type="entry name" value="Ribosomal_bL21"/>
    <property type="match status" value="1"/>
</dbReference>
<evidence type="ECO:0000256" key="3">
    <source>
        <dbReference type="ARBA" id="ARBA00023274"/>
    </source>
</evidence>
<organism evidence="6 7">
    <name type="scientific">Candidatus Magasanikbacteria bacterium CG10_big_fil_rev_8_21_14_0_10_47_10</name>
    <dbReference type="NCBI Taxonomy" id="1974652"/>
    <lineage>
        <taxon>Bacteria</taxon>
        <taxon>Candidatus Magasanikiibacteriota</taxon>
    </lineage>
</organism>
<evidence type="ECO:0000313" key="6">
    <source>
        <dbReference type="EMBL" id="PIR73966.1"/>
    </source>
</evidence>
<keyword evidence="4 5" id="KW-0694">RNA-binding</keyword>
<evidence type="ECO:0000256" key="1">
    <source>
        <dbReference type="ARBA" id="ARBA00008563"/>
    </source>
</evidence>
<gene>
    <name evidence="4 6" type="primary">rplU</name>
    <name evidence="6" type="ORF">COU35_04905</name>
</gene>